<evidence type="ECO:0000313" key="1">
    <source>
        <dbReference type="EMBL" id="GBP49629.1"/>
    </source>
</evidence>
<name>A0A4C1WH01_EUMVA</name>
<protein>
    <submittedName>
        <fullName evidence="1">Uncharacterized protein</fullName>
    </submittedName>
</protein>
<comment type="caution">
    <text evidence="1">The sequence shown here is derived from an EMBL/GenBank/DDBJ whole genome shotgun (WGS) entry which is preliminary data.</text>
</comment>
<evidence type="ECO:0000313" key="2">
    <source>
        <dbReference type="Proteomes" id="UP000299102"/>
    </source>
</evidence>
<organism evidence="1 2">
    <name type="scientific">Eumeta variegata</name>
    <name type="common">Bagworm moth</name>
    <name type="synonym">Eumeta japonica</name>
    <dbReference type="NCBI Taxonomy" id="151549"/>
    <lineage>
        <taxon>Eukaryota</taxon>
        <taxon>Metazoa</taxon>
        <taxon>Ecdysozoa</taxon>
        <taxon>Arthropoda</taxon>
        <taxon>Hexapoda</taxon>
        <taxon>Insecta</taxon>
        <taxon>Pterygota</taxon>
        <taxon>Neoptera</taxon>
        <taxon>Endopterygota</taxon>
        <taxon>Lepidoptera</taxon>
        <taxon>Glossata</taxon>
        <taxon>Ditrysia</taxon>
        <taxon>Tineoidea</taxon>
        <taxon>Psychidae</taxon>
        <taxon>Oiketicinae</taxon>
        <taxon>Eumeta</taxon>
    </lineage>
</organism>
<dbReference type="EMBL" id="BGZK01000549">
    <property type="protein sequence ID" value="GBP49629.1"/>
    <property type="molecule type" value="Genomic_DNA"/>
</dbReference>
<sequence length="67" mass="7592">MESGVRIRMENATEEEQYCNLEAKNDTNKSPYDLVKQFWQRGRMNAAERLNDGVSTTAAGAIEAIRI</sequence>
<dbReference type="AlphaFoldDB" id="A0A4C1WH01"/>
<gene>
    <name evidence="1" type="ORF">EVAR_37411_1</name>
</gene>
<dbReference type="Proteomes" id="UP000299102">
    <property type="component" value="Unassembled WGS sequence"/>
</dbReference>
<proteinExistence type="predicted"/>
<keyword evidence="2" id="KW-1185">Reference proteome</keyword>
<reference evidence="1 2" key="1">
    <citation type="journal article" date="2019" name="Commun. Biol.">
        <title>The bagworm genome reveals a unique fibroin gene that provides high tensile strength.</title>
        <authorList>
            <person name="Kono N."/>
            <person name="Nakamura H."/>
            <person name="Ohtoshi R."/>
            <person name="Tomita M."/>
            <person name="Numata K."/>
            <person name="Arakawa K."/>
        </authorList>
    </citation>
    <scope>NUCLEOTIDE SEQUENCE [LARGE SCALE GENOMIC DNA]</scope>
</reference>
<accession>A0A4C1WH01</accession>